<accession>A0ABR0ANB9</accession>
<sequence>MTTEIEQESLLITRVSIKQCPKNERKPVTNQPYANETLDRCVSLSNMTKFHTFYRRKWAKMEIKRQPAMALGFPDGA</sequence>
<gene>
    <name evidence="1" type="ORF">OUZ56_015441</name>
</gene>
<evidence type="ECO:0000313" key="1">
    <source>
        <dbReference type="EMBL" id="KAK4026443.1"/>
    </source>
</evidence>
<keyword evidence="2" id="KW-1185">Reference proteome</keyword>
<name>A0ABR0ANB9_9CRUS</name>
<evidence type="ECO:0000313" key="2">
    <source>
        <dbReference type="Proteomes" id="UP001234178"/>
    </source>
</evidence>
<protein>
    <submittedName>
        <fullName evidence="1">Uncharacterized protein</fullName>
    </submittedName>
</protein>
<dbReference type="EMBL" id="JAOYFB010000038">
    <property type="protein sequence ID" value="KAK4026443.1"/>
    <property type="molecule type" value="Genomic_DNA"/>
</dbReference>
<comment type="caution">
    <text evidence="1">The sequence shown here is derived from an EMBL/GenBank/DDBJ whole genome shotgun (WGS) entry which is preliminary data.</text>
</comment>
<reference evidence="1 2" key="1">
    <citation type="journal article" date="2023" name="Nucleic Acids Res.">
        <title>The hologenome of Daphnia magna reveals possible DNA methylation and microbiome-mediated evolution of the host genome.</title>
        <authorList>
            <person name="Chaturvedi A."/>
            <person name="Li X."/>
            <person name="Dhandapani V."/>
            <person name="Marshall H."/>
            <person name="Kissane S."/>
            <person name="Cuenca-Cambronero M."/>
            <person name="Asole G."/>
            <person name="Calvet F."/>
            <person name="Ruiz-Romero M."/>
            <person name="Marangio P."/>
            <person name="Guigo R."/>
            <person name="Rago D."/>
            <person name="Mirbahai L."/>
            <person name="Eastwood N."/>
            <person name="Colbourne J.K."/>
            <person name="Zhou J."/>
            <person name="Mallon E."/>
            <person name="Orsini L."/>
        </authorList>
    </citation>
    <scope>NUCLEOTIDE SEQUENCE [LARGE SCALE GENOMIC DNA]</scope>
    <source>
        <strain evidence="1">LRV0_1</strain>
    </source>
</reference>
<organism evidence="1 2">
    <name type="scientific">Daphnia magna</name>
    <dbReference type="NCBI Taxonomy" id="35525"/>
    <lineage>
        <taxon>Eukaryota</taxon>
        <taxon>Metazoa</taxon>
        <taxon>Ecdysozoa</taxon>
        <taxon>Arthropoda</taxon>
        <taxon>Crustacea</taxon>
        <taxon>Branchiopoda</taxon>
        <taxon>Diplostraca</taxon>
        <taxon>Cladocera</taxon>
        <taxon>Anomopoda</taxon>
        <taxon>Daphniidae</taxon>
        <taxon>Daphnia</taxon>
    </lineage>
</organism>
<dbReference type="Proteomes" id="UP001234178">
    <property type="component" value="Unassembled WGS sequence"/>
</dbReference>
<proteinExistence type="predicted"/>